<dbReference type="InterPro" id="IPR000891">
    <property type="entry name" value="PYR_CT"/>
</dbReference>
<accession>A0A0W0YYG5</accession>
<dbReference type="PATRIC" id="fig|452.5.peg.2816"/>
<evidence type="ECO:0000256" key="2">
    <source>
        <dbReference type="ARBA" id="ARBA00006154"/>
    </source>
</evidence>
<protein>
    <recommendedName>
        <fullName evidence="4">Homocitrate synthase</fullName>
        <ecNumber evidence="3">2.3.3.14</ecNumber>
    </recommendedName>
</protein>
<dbReference type="OrthoDB" id="9803573at2"/>
<dbReference type="Gene3D" id="3.20.20.70">
    <property type="entry name" value="Aldolase class I"/>
    <property type="match status" value="1"/>
</dbReference>
<gene>
    <name evidence="8" type="ORF">Lspi_2546</name>
</gene>
<proteinExistence type="inferred from homology"/>
<dbReference type="EC" id="2.3.3.14" evidence="3"/>
<evidence type="ECO:0000259" key="7">
    <source>
        <dbReference type="PROSITE" id="PS50991"/>
    </source>
</evidence>
<name>A0A0W0YYG5_LEGSP</name>
<dbReference type="SUPFAM" id="SSF51569">
    <property type="entry name" value="Aldolase"/>
    <property type="match status" value="1"/>
</dbReference>
<evidence type="ECO:0000256" key="6">
    <source>
        <dbReference type="ARBA" id="ARBA00048019"/>
    </source>
</evidence>
<comment type="function">
    <text evidence="1">This protein is a Fe-Mo-cofactor biosynthetic component.</text>
</comment>
<evidence type="ECO:0000256" key="5">
    <source>
        <dbReference type="ARBA" id="ARBA00022679"/>
    </source>
</evidence>
<dbReference type="PANTHER" id="PTHR42880">
    <property type="entry name" value="HOMOCITRATE SYNTHASE"/>
    <property type="match status" value="1"/>
</dbReference>
<dbReference type="Proteomes" id="UP000054877">
    <property type="component" value="Unassembled WGS sequence"/>
</dbReference>
<comment type="catalytic activity">
    <reaction evidence="6">
        <text>acetyl-CoA + 2-oxoglutarate + H2O = (2R)-homocitrate + CoA + H(+)</text>
        <dbReference type="Rhea" id="RHEA:12929"/>
        <dbReference type="ChEBI" id="CHEBI:15377"/>
        <dbReference type="ChEBI" id="CHEBI:15378"/>
        <dbReference type="ChEBI" id="CHEBI:16810"/>
        <dbReference type="ChEBI" id="CHEBI:57287"/>
        <dbReference type="ChEBI" id="CHEBI:57288"/>
        <dbReference type="ChEBI" id="CHEBI:58884"/>
        <dbReference type="EC" id="2.3.3.14"/>
    </reaction>
</comment>
<evidence type="ECO:0000256" key="4">
    <source>
        <dbReference type="ARBA" id="ARBA00020735"/>
    </source>
</evidence>
<evidence type="ECO:0000313" key="8">
    <source>
        <dbReference type="EMBL" id="KTD61916.1"/>
    </source>
</evidence>
<evidence type="ECO:0000313" key="9">
    <source>
        <dbReference type="Proteomes" id="UP000054877"/>
    </source>
</evidence>
<evidence type="ECO:0000256" key="1">
    <source>
        <dbReference type="ARBA" id="ARBA00003050"/>
    </source>
</evidence>
<comment type="similarity">
    <text evidence="2">Belongs to the alpha-IPM synthase/homocitrate synthase family.</text>
</comment>
<dbReference type="RefSeq" id="WP_058484426.1">
    <property type="nucleotide sequence ID" value="NZ_CAAAII010000006.1"/>
</dbReference>
<dbReference type="EMBL" id="LNYX01000031">
    <property type="protein sequence ID" value="KTD61916.1"/>
    <property type="molecule type" value="Genomic_DNA"/>
</dbReference>
<dbReference type="GO" id="GO:0004410">
    <property type="term" value="F:homocitrate synthase activity"/>
    <property type="evidence" value="ECO:0007669"/>
    <property type="project" value="UniProtKB-EC"/>
</dbReference>
<dbReference type="AlphaFoldDB" id="A0A0W0YYG5"/>
<evidence type="ECO:0000256" key="3">
    <source>
        <dbReference type="ARBA" id="ARBA00012974"/>
    </source>
</evidence>
<dbReference type="PANTHER" id="PTHR42880:SF1">
    <property type="entry name" value="ISOPROPYLMALATE_HOMOCITRATE_CITRAMALATE SYNTHASE FAMILY PROTEIN"/>
    <property type="match status" value="1"/>
</dbReference>
<reference evidence="8 9" key="1">
    <citation type="submission" date="2015-11" db="EMBL/GenBank/DDBJ databases">
        <title>Genomic analysis of 38 Legionella species identifies large and diverse effector repertoires.</title>
        <authorList>
            <person name="Burstein D."/>
            <person name="Amaro F."/>
            <person name="Zusman T."/>
            <person name="Lifshitz Z."/>
            <person name="Cohen O."/>
            <person name="Gilbert J.A."/>
            <person name="Pupko T."/>
            <person name="Shuman H.A."/>
            <person name="Segal G."/>
        </authorList>
    </citation>
    <scope>NUCLEOTIDE SEQUENCE [LARGE SCALE GENOMIC DNA]</scope>
    <source>
        <strain evidence="8 9">Mt.St.Helens-9</strain>
    </source>
</reference>
<dbReference type="PROSITE" id="PS50991">
    <property type="entry name" value="PYR_CT"/>
    <property type="match status" value="1"/>
</dbReference>
<keyword evidence="9" id="KW-1185">Reference proteome</keyword>
<dbReference type="Pfam" id="PF00682">
    <property type="entry name" value="HMGL-like"/>
    <property type="match status" value="1"/>
</dbReference>
<dbReference type="STRING" id="452.Lspi_2546"/>
<sequence>MNALKVLDVSLRDGGHRTNFHFSREELKHIIGLLDKAGLDYIEIGYRNGSLHPIPDIGCAGLCEQDYLAYCRSLMKQSQMAVMVHPEKVSASDISELKQNGVDLIRICVIRGGVATACPVIDMVREYGMRVSVNFIHASQYQEQELDHVVATAMKHQPDLIYFADSNGSLQPGRVQKIFQIYTQRYPAAFGFHAHDNLGLAQTNTLAAIEAGAQYVDASLAGMGKGTGNLKTEFFIAYLHACGLPNYDLDEVVAAANYVRRVLHIGQEELEMDEFIRGIADLSTAEMKTYYKRQTD</sequence>
<feature type="domain" description="Pyruvate carboxyltransferase" evidence="7">
    <location>
        <begin position="4"/>
        <end position="253"/>
    </location>
</feature>
<keyword evidence="5" id="KW-0808">Transferase</keyword>
<comment type="caution">
    <text evidence="8">The sequence shown here is derived from an EMBL/GenBank/DDBJ whole genome shotgun (WGS) entry which is preliminary data.</text>
</comment>
<dbReference type="InterPro" id="IPR013785">
    <property type="entry name" value="Aldolase_TIM"/>
</dbReference>
<organism evidence="8 9">
    <name type="scientific">Legionella spiritensis</name>
    <dbReference type="NCBI Taxonomy" id="452"/>
    <lineage>
        <taxon>Bacteria</taxon>
        <taxon>Pseudomonadati</taxon>
        <taxon>Pseudomonadota</taxon>
        <taxon>Gammaproteobacteria</taxon>
        <taxon>Legionellales</taxon>
        <taxon>Legionellaceae</taxon>
        <taxon>Legionella</taxon>
    </lineage>
</organism>